<dbReference type="Pfam" id="PF01490">
    <property type="entry name" value="Aa_trans"/>
    <property type="match status" value="2"/>
</dbReference>
<dbReference type="PANTHER" id="PTHR22950:SF349">
    <property type="entry name" value="AMINO ACID TRANSPORTER TRANSMEMBRANE DOMAIN-CONTAINING PROTEIN"/>
    <property type="match status" value="1"/>
</dbReference>
<feature type="transmembrane region" description="Helical" evidence="5">
    <location>
        <begin position="183"/>
        <end position="201"/>
    </location>
</feature>
<feature type="domain" description="Amino acid transporter transmembrane" evidence="6">
    <location>
        <begin position="144"/>
        <end position="348"/>
    </location>
</feature>
<comment type="subcellular location">
    <subcellularLocation>
        <location evidence="1">Membrane</location>
        <topology evidence="1">Multi-pass membrane protein</topology>
    </subcellularLocation>
</comment>
<reference evidence="8" key="1">
    <citation type="submission" date="2022-11" db="UniProtKB">
        <authorList>
            <consortium name="WormBaseParasite"/>
        </authorList>
    </citation>
    <scope>IDENTIFICATION</scope>
</reference>
<keyword evidence="4 5" id="KW-0472">Membrane</keyword>
<dbReference type="PANTHER" id="PTHR22950">
    <property type="entry name" value="AMINO ACID TRANSPORTER"/>
    <property type="match status" value="1"/>
</dbReference>
<feature type="transmembrane region" description="Helical" evidence="5">
    <location>
        <begin position="300"/>
        <end position="317"/>
    </location>
</feature>
<evidence type="ECO:0000313" key="7">
    <source>
        <dbReference type="Proteomes" id="UP000887578"/>
    </source>
</evidence>
<feature type="transmembrane region" description="Helical" evidence="5">
    <location>
        <begin position="323"/>
        <end position="356"/>
    </location>
</feature>
<organism evidence="7 8">
    <name type="scientific">Panagrolaimus davidi</name>
    <dbReference type="NCBI Taxonomy" id="227884"/>
    <lineage>
        <taxon>Eukaryota</taxon>
        <taxon>Metazoa</taxon>
        <taxon>Ecdysozoa</taxon>
        <taxon>Nematoda</taxon>
        <taxon>Chromadorea</taxon>
        <taxon>Rhabditida</taxon>
        <taxon>Tylenchina</taxon>
        <taxon>Panagrolaimomorpha</taxon>
        <taxon>Panagrolaimoidea</taxon>
        <taxon>Panagrolaimidae</taxon>
        <taxon>Panagrolaimus</taxon>
    </lineage>
</organism>
<accession>A0A914QAB4</accession>
<dbReference type="AlphaFoldDB" id="A0A914QAB4"/>
<evidence type="ECO:0000256" key="1">
    <source>
        <dbReference type="ARBA" id="ARBA00004141"/>
    </source>
</evidence>
<feature type="transmembrane region" description="Helical" evidence="5">
    <location>
        <begin position="377"/>
        <end position="399"/>
    </location>
</feature>
<feature type="transmembrane region" description="Helical" evidence="5">
    <location>
        <begin position="81"/>
        <end position="100"/>
    </location>
</feature>
<evidence type="ECO:0000256" key="4">
    <source>
        <dbReference type="ARBA" id="ARBA00023136"/>
    </source>
</evidence>
<feature type="transmembrane region" description="Helical" evidence="5">
    <location>
        <begin position="261"/>
        <end position="279"/>
    </location>
</feature>
<evidence type="ECO:0000256" key="5">
    <source>
        <dbReference type="SAM" id="Phobius"/>
    </source>
</evidence>
<feature type="transmembrane region" description="Helical" evidence="5">
    <location>
        <begin position="148"/>
        <end position="171"/>
    </location>
</feature>
<dbReference type="Proteomes" id="UP000887578">
    <property type="component" value="Unplaced"/>
</dbReference>
<dbReference type="GO" id="GO:0005774">
    <property type="term" value="C:vacuolar membrane"/>
    <property type="evidence" value="ECO:0007669"/>
    <property type="project" value="TreeGrafter"/>
</dbReference>
<keyword evidence="7" id="KW-1185">Reference proteome</keyword>
<dbReference type="WBParaSite" id="PDA_v2.g2411.t1">
    <property type="protein sequence ID" value="PDA_v2.g2411.t1"/>
    <property type="gene ID" value="PDA_v2.g2411"/>
</dbReference>
<evidence type="ECO:0000256" key="3">
    <source>
        <dbReference type="ARBA" id="ARBA00022989"/>
    </source>
</evidence>
<dbReference type="GO" id="GO:0015179">
    <property type="term" value="F:L-amino acid transmembrane transporter activity"/>
    <property type="evidence" value="ECO:0007669"/>
    <property type="project" value="TreeGrafter"/>
</dbReference>
<protein>
    <submittedName>
        <fullName evidence="8">Amino acid transporter transmembrane domain-containing protein</fullName>
    </submittedName>
</protein>
<dbReference type="InterPro" id="IPR013057">
    <property type="entry name" value="AA_transpt_TM"/>
</dbReference>
<feature type="domain" description="Amino acid transporter transmembrane" evidence="6">
    <location>
        <begin position="53"/>
        <end position="125"/>
    </location>
</feature>
<evidence type="ECO:0000256" key="2">
    <source>
        <dbReference type="ARBA" id="ARBA00022692"/>
    </source>
</evidence>
<sequence>MSVTPSPVSSFSVASGKSCFEKDGISSTATTVPVSEINGTSFYQPIKRKKGLSANVTLINFMKGNIGPGCLSLPAAFKQAGVWMGFGLVFVFGILTKLSMQQLVECSQYLSRKKDDIPLDYGDLMLEACDNSFEWIKKYKYFAKTLKGVAVFSTIGNIFMTICLIYVFQYLIRTPHNLAELPWITDFNGIMTASGSILYAFEGQAILLPMENKLKYPEDMLSTFGVLSTGMSLITIIFAACGFFGFITYGHQVKGSITLNLPNNVFAIQFFVVVDLSWPTVRQYFMKKFSTKDFSSRYEYLYRIFCVFIAMSLAIGIPNLEEIIPLIGVTAGIFMAFIYPSLIDTMTFLPILLMKYQKIGLSSYRKRKILLSIIYRMCRNFSLIIIALFACGGGLYSTILELIHGYS</sequence>
<keyword evidence="2 5" id="KW-0812">Transmembrane</keyword>
<name>A0A914QAB4_9BILA</name>
<evidence type="ECO:0000313" key="8">
    <source>
        <dbReference type="WBParaSite" id="PDA_v2.g2411.t1"/>
    </source>
</evidence>
<evidence type="ECO:0000259" key="6">
    <source>
        <dbReference type="Pfam" id="PF01490"/>
    </source>
</evidence>
<feature type="transmembrane region" description="Helical" evidence="5">
    <location>
        <begin position="221"/>
        <end position="249"/>
    </location>
</feature>
<proteinExistence type="predicted"/>
<keyword evidence="3 5" id="KW-1133">Transmembrane helix</keyword>